<reference evidence="6 7" key="1">
    <citation type="journal article" date="2017" name="Nat. Commun.">
        <title>Genome assembly with in vitro proximity ligation data and whole-genome triplication in lettuce.</title>
        <authorList>
            <person name="Reyes-Chin-Wo S."/>
            <person name="Wang Z."/>
            <person name="Yang X."/>
            <person name="Kozik A."/>
            <person name="Arikit S."/>
            <person name="Song C."/>
            <person name="Xia L."/>
            <person name="Froenicke L."/>
            <person name="Lavelle D.O."/>
            <person name="Truco M.J."/>
            <person name="Xia R."/>
            <person name="Zhu S."/>
            <person name="Xu C."/>
            <person name="Xu H."/>
            <person name="Xu X."/>
            <person name="Cox K."/>
            <person name="Korf I."/>
            <person name="Meyers B.C."/>
            <person name="Michelmore R.W."/>
        </authorList>
    </citation>
    <scope>NUCLEOTIDE SEQUENCE [LARGE SCALE GENOMIC DNA]</scope>
    <source>
        <strain evidence="7">cv. Salinas</strain>
        <tissue evidence="6">Seedlings</tissue>
    </source>
</reference>
<evidence type="ECO:0000313" key="6">
    <source>
        <dbReference type="EMBL" id="KAJ0211912.1"/>
    </source>
</evidence>
<comment type="subcellular location">
    <subcellularLocation>
        <location evidence="4">Nucleus</location>
    </subcellularLocation>
</comment>
<comment type="function">
    <text evidence="4">Transcription factor that specifically binds AT-rich DNA sequences related to the nuclear matrix attachment regions (MARs).</text>
</comment>
<dbReference type="InterPro" id="IPR005175">
    <property type="entry name" value="PPC_dom"/>
</dbReference>
<dbReference type="SUPFAM" id="SSF48403">
    <property type="entry name" value="Ankyrin repeat"/>
    <property type="match status" value="1"/>
</dbReference>
<dbReference type="SUPFAM" id="SSF117856">
    <property type="entry name" value="AF0104/ALDC/Ptd012-like"/>
    <property type="match status" value="1"/>
</dbReference>
<dbReference type="InterPro" id="IPR036770">
    <property type="entry name" value="Ankyrin_rpt-contain_sf"/>
</dbReference>
<dbReference type="PANTHER" id="PTHR31500">
    <property type="entry name" value="AT-HOOK MOTIF NUCLEAR-LOCALIZED PROTEIN 9"/>
    <property type="match status" value="1"/>
</dbReference>
<evidence type="ECO:0000256" key="3">
    <source>
        <dbReference type="ARBA" id="ARBA00023163"/>
    </source>
</evidence>
<keyword evidence="1 4" id="KW-0805">Transcription regulation</keyword>
<keyword evidence="2 4" id="KW-0238">DNA-binding</keyword>
<dbReference type="CDD" id="cd11378">
    <property type="entry name" value="DUF296"/>
    <property type="match status" value="1"/>
</dbReference>
<dbReference type="PANTHER" id="PTHR31500:SF85">
    <property type="entry name" value="AT-HOOK MOTIF NUCLEAR-LOCALIZED PROTEIN"/>
    <property type="match status" value="1"/>
</dbReference>
<keyword evidence="3 4" id="KW-0804">Transcription</keyword>
<feature type="domain" description="PPC" evidence="5">
    <location>
        <begin position="64"/>
        <end position="128"/>
    </location>
</feature>
<keyword evidence="7" id="KW-1185">Reference proteome</keyword>
<evidence type="ECO:0000256" key="1">
    <source>
        <dbReference type="ARBA" id="ARBA00023015"/>
    </source>
</evidence>
<dbReference type="Gene3D" id="3.30.1330.80">
    <property type="entry name" value="Hypothetical protein, similar to alpha- acetolactate decarboxylase, domain 2"/>
    <property type="match status" value="1"/>
</dbReference>
<organism evidence="6 7">
    <name type="scientific">Lactuca sativa</name>
    <name type="common">Garden lettuce</name>
    <dbReference type="NCBI Taxonomy" id="4236"/>
    <lineage>
        <taxon>Eukaryota</taxon>
        <taxon>Viridiplantae</taxon>
        <taxon>Streptophyta</taxon>
        <taxon>Embryophyta</taxon>
        <taxon>Tracheophyta</taxon>
        <taxon>Spermatophyta</taxon>
        <taxon>Magnoliopsida</taxon>
        <taxon>eudicotyledons</taxon>
        <taxon>Gunneridae</taxon>
        <taxon>Pentapetalae</taxon>
        <taxon>asterids</taxon>
        <taxon>campanulids</taxon>
        <taxon>Asterales</taxon>
        <taxon>Asteraceae</taxon>
        <taxon>Cichorioideae</taxon>
        <taxon>Cichorieae</taxon>
        <taxon>Lactucinae</taxon>
        <taxon>Lactuca</taxon>
    </lineage>
</organism>
<evidence type="ECO:0000256" key="4">
    <source>
        <dbReference type="RuleBase" id="RU367031"/>
    </source>
</evidence>
<evidence type="ECO:0000313" key="7">
    <source>
        <dbReference type="Proteomes" id="UP000235145"/>
    </source>
</evidence>
<dbReference type="EMBL" id="NBSK02000004">
    <property type="protein sequence ID" value="KAJ0211912.1"/>
    <property type="molecule type" value="Genomic_DNA"/>
</dbReference>
<dbReference type="AlphaFoldDB" id="A0A9R1VQP2"/>
<name>A0A9R1VQP2_LACSA</name>
<comment type="caution">
    <text evidence="6">The sequence shown here is derived from an EMBL/GenBank/DDBJ whole genome shotgun (WGS) entry which is preliminary data.</text>
</comment>
<proteinExistence type="predicted"/>
<dbReference type="GO" id="GO:0003680">
    <property type="term" value="F:minor groove of adenine-thymine-rich DNA binding"/>
    <property type="evidence" value="ECO:0007669"/>
    <property type="project" value="UniProtKB-UniRule"/>
</dbReference>
<sequence>MRLISLHGKNHFQVHLEWGSCRISLILKMETCNHDPFMFLKRIALEICAFYKLMEPYLMLQFSSLQHLGQFEILSLCCSFMVCESDGQTSKIGGFSVSLSRPHGRVLGGNVAGLLIATSPVQMIVGSIVPANGRELIHILLAVVADATAQDTQHGGTTLHTAAMTNDLELVKKGMNALNWLGH</sequence>
<accession>A0A9R1VQP2</accession>
<gene>
    <name evidence="6" type="ORF">LSAT_V11C400164390</name>
</gene>
<dbReference type="Pfam" id="PF03479">
    <property type="entry name" value="PCC"/>
    <property type="match status" value="1"/>
</dbReference>
<evidence type="ECO:0000256" key="2">
    <source>
        <dbReference type="ARBA" id="ARBA00023125"/>
    </source>
</evidence>
<dbReference type="GO" id="GO:0005634">
    <property type="term" value="C:nucleus"/>
    <property type="evidence" value="ECO:0007669"/>
    <property type="project" value="UniProtKB-SubCell"/>
</dbReference>
<protein>
    <recommendedName>
        <fullName evidence="4">AT-hook motif nuclear-localized protein</fullName>
    </recommendedName>
</protein>
<comment type="domain">
    <text evidence="4">The PPC domain mediates interactions between AHL proteins.</text>
</comment>
<dbReference type="InterPro" id="IPR039605">
    <property type="entry name" value="AHL"/>
</dbReference>
<dbReference type="Proteomes" id="UP000235145">
    <property type="component" value="Unassembled WGS sequence"/>
</dbReference>
<keyword evidence="4" id="KW-0539">Nucleus</keyword>
<evidence type="ECO:0000259" key="5">
    <source>
        <dbReference type="Pfam" id="PF03479"/>
    </source>
</evidence>